<sequence>MNVKLYVRETREFAAFKDIDFKWSEGVGDDFPRLSVRVREEIVTFGVPEEIQVDENGVIGGGQHLTPHEVNALVEERGDDVVFFDGRNAFESRIGRFRGAIVPDTRTTPDFVRELESGKFDHLKDKPIVSYCTGGIRCEILSVIMKNRGFKEVYQIEGGIVRYAEQYRDKGLWEGSLYVFDKRLKLEYGKEELLLGECDYCGGATNDFFNCRTLTCRTRILVCDECTTEDEPQCVNCR</sequence>
<dbReference type="InterPro" id="IPR001763">
    <property type="entry name" value="Rhodanese-like_dom"/>
</dbReference>
<dbReference type="AlphaFoldDB" id="A0A6J6LNE9"/>
<dbReference type="PROSITE" id="PS50206">
    <property type="entry name" value="RHODANESE_3"/>
    <property type="match status" value="1"/>
</dbReference>
<dbReference type="SUPFAM" id="SSF52821">
    <property type="entry name" value="Rhodanese/Cell cycle control phosphatase"/>
    <property type="match status" value="1"/>
</dbReference>
<proteinExistence type="predicted"/>
<dbReference type="EMBL" id="CAEZWJ010000057">
    <property type="protein sequence ID" value="CAB4662163.1"/>
    <property type="molecule type" value="Genomic_DNA"/>
</dbReference>
<organism evidence="2">
    <name type="scientific">freshwater metagenome</name>
    <dbReference type="NCBI Taxonomy" id="449393"/>
    <lineage>
        <taxon>unclassified sequences</taxon>
        <taxon>metagenomes</taxon>
        <taxon>ecological metagenomes</taxon>
    </lineage>
</organism>
<feature type="domain" description="Rhodanese" evidence="1">
    <location>
        <begin position="77"/>
        <end position="172"/>
    </location>
</feature>
<dbReference type="Gene3D" id="3.40.250.10">
    <property type="entry name" value="Rhodanese-like domain"/>
    <property type="match status" value="1"/>
</dbReference>
<gene>
    <name evidence="2" type="ORF">UFOPK2214_01313</name>
</gene>
<evidence type="ECO:0000259" key="1">
    <source>
        <dbReference type="PROSITE" id="PS50206"/>
    </source>
</evidence>
<protein>
    <submittedName>
        <fullName evidence="2">Unannotated protein</fullName>
    </submittedName>
</protein>
<name>A0A6J6LNE9_9ZZZZ</name>
<dbReference type="InterPro" id="IPR020936">
    <property type="entry name" value="TrhO"/>
</dbReference>
<reference evidence="2" key="1">
    <citation type="submission" date="2020-05" db="EMBL/GenBank/DDBJ databases">
        <authorList>
            <person name="Chiriac C."/>
            <person name="Salcher M."/>
            <person name="Ghai R."/>
            <person name="Kavagutti S V."/>
        </authorList>
    </citation>
    <scope>NUCLEOTIDE SEQUENCE</scope>
</reference>
<dbReference type="NCBIfam" id="NF001134">
    <property type="entry name" value="PRK00142.1-2"/>
    <property type="match status" value="1"/>
</dbReference>
<dbReference type="PANTHER" id="PTHR43268:SF6">
    <property type="entry name" value="THIOSULFATE SULFURTRANSFERASE_RHODANESE-LIKE DOMAIN-CONTAINING PROTEIN 2"/>
    <property type="match status" value="1"/>
</dbReference>
<accession>A0A6J6LNE9</accession>
<dbReference type="Pfam" id="PF00581">
    <property type="entry name" value="Rhodanese"/>
    <property type="match status" value="1"/>
</dbReference>
<dbReference type="InterPro" id="IPR036873">
    <property type="entry name" value="Rhodanese-like_dom_sf"/>
</dbReference>
<evidence type="ECO:0000313" key="2">
    <source>
        <dbReference type="EMBL" id="CAB4662163.1"/>
    </source>
</evidence>
<dbReference type="Pfam" id="PF12368">
    <property type="entry name" value="Rhodanese_C"/>
    <property type="match status" value="1"/>
</dbReference>
<dbReference type="SMART" id="SM00450">
    <property type="entry name" value="RHOD"/>
    <property type="match status" value="1"/>
</dbReference>
<dbReference type="InterPro" id="IPR022111">
    <property type="entry name" value="Rhodanese_C"/>
</dbReference>
<dbReference type="PANTHER" id="PTHR43268">
    <property type="entry name" value="THIOSULFATE SULFURTRANSFERASE/RHODANESE-LIKE DOMAIN-CONTAINING PROTEIN 2"/>
    <property type="match status" value="1"/>
</dbReference>